<gene>
    <name evidence="2" type="ORF">B0T26DRAFT_678216</name>
</gene>
<comment type="caution">
    <text evidence="2">The sequence shown here is derived from an EMBL/GenBank/DDBJ whole genome shotgun (WGS) entry which is preliminary data.</text>
</comment>
<dbReference type="PANTHER" id="PTHR24148:SF73">
    <property type="entry name" value="HET DOMAIN PROTEIN (AFU_ORTHOLOGUE AFUA_8G01020)"/>
    <property type="match status" value="1"/>
</dbReference>
<dbReference type="PANTHER" id="PTHR24148">
    <property type="entry name" value="ANKYRIN REPEAT DOMAIN-CONTAINING PROTEIN 39 HOMOLOG-RELATED"/>
    <property type="match status" value="1"/>
</dbReference>
<dbReference type="Proteomes" id="UP001172101">
    <property type="component" value="Unassembled WGS sequence"/>
</dbReference>
<feature type="domain" description="Heterokaryon incompatibility" evidence="1">
    <location>
        <begin position="43"/>
        <end position="114"/>
    </location>
</feature>
<dbReference type="EMBL" id="JAUIRO010000005">
    <property type="protein sequence ID" value="KAK0713942.1"/>
    <property type="molecule type" value="Genomic_DNA"/>
</dbReference>
<dbReference type="RefSeq" id="XP_060295264.1">
    <property type="nucleotide sequence ID" value="XM_060440193.1"/>
</dbReference>
<dbReference type="Pfam" id="PF06985">
    <property type="entry name" value="HET"/>
    <property type="match status" value="1"/>
</dbReference>
<name>A0AA40ADT8_9PEZI</name>
<dbReference type="InterPro" id="IPR010730">
    <property type="entry name" value="HET"/>
</dbReference>
<keyword evidence="3" id="KW-1185">Reference proteome</keyword>
<evidence type="ECO:0000259" key="1">
    <source>
        <dbReference type="Pfam" id="PF06985"/>
    </source>
</evidence>
<reference evidence="2" key="1">
    <citation type="submission" date="2023-06" db="EMBL/GenBank/DDBJ databases">
        <title>Genome-scale phylogeny and comparative genomics of the fungal order Sordariales.</title>
        <authorList>
            <consortium name="Lawrence Berkeley National Laboratory"/>
            <person name="Hensen N."/>
            <person name="Bonometti L."/>
            <person name="Westerberg I."/>
            <person name="Brannstrom I.O."/>
            <person name="Guillou S."/>
            <person name="Cros-Aarteil S."/>
            <person name="Calhoun S."/>
            <person name="Haridas S."/>
            <person name="Kuo A."/>
            <person name="Mondo S."/>
            <person name="Pangilinan J."/>
            <person name="Riley R."/>
            <person name="LaButti K."/>
            <person name="Andreopoulos B."/>
            <person name="Lipzen A."/>
            <person name="Chen C."/>
            <person name="Yanf M."/>
            <person name="Daum C."/>
            <person name="Ng V."/>
            <person name="Clum A."/>
            <person name="Steindorff A."/>
            <person name="Ohm R."/>
            <person name="Martin F."/>
            <person name="Silar P."/>
            <person name="Natvig D."/>
            <person name="Lalanne C."/>
            <person name="Gautier V."/>
            <person name="Ament-velasquez S.L."/>
            <person name="Kruys A."/>
            <person name="Hutchinson M.I."/>
            <person name="Powell A.J."/>
            <person name="Barry K."/>
            <person name="Miller A.N."/>
            <person name="Grigoriev I.V."/>
            <person name="Debuchy R."/>
            <person name="Gladieux P."/>
            <person name="Thoren M.H."/>
            <person name="Johannesson H."/>
        </authorList>
    </citation>
    <scope>NUCLEOTIDE SEQUENCE</scope>
    <source>
        <strain evidence="2">SMH2392-1A</strain>
    </source>
</reference>
<dbReference type="GeneID" id="85323463"/>
<accession>A0AA40ADT8</accession>
<dbReference type="InterPro" id="IPR052895">
    <property type="entry name" value="HetReg/Transcr_Mod"/>
</dbReference>
<dbReference type="AlphaFoldDB" id="A0AA40ADT8"/>
<sequence>MAPPLYTPLPTDAKDAEIRLLTVFPADGGDPASVVCCSIRSQSESLAVALAGVRAHNAPNDFTIWADAICINQSDLAEKSSQVALMSSIYSSAARVVGWLGEAAGESNYAIELIARIRG</sequence>
<evidence type="ECO:0000313" key="2">
    <source>
        <dbReference type="EMBL" id="KAK0713942.1"/>
    </source>
</evidence>
<protein>
    <submittedName>
        <fullName evidence="2">Heterokaryon incompatibility protein-domain-containing protein</fullName>
    </submittedName>
</protein>
<evidence type="ECO:0000313" key="3">
    <source>
        <dbReference type="Proteomes" id="UP001172101"/>
    </source>
</evidence>
<proteinExistence type="predicted"/>
<organism evidence="2 3">
    <name type="scientific">Lasiosphaeria miniovina</name>
    <dbReference type="NCBI Taxonomy" id="1954250"/>
    <lineage>
        <taxon>Eukaryota</taxon>
        <taxon>Fungi</taxon>
        <taxon>Dikarya</taxon>
        <taxon>Ascomycota</taxon>
        <taxon>Pezizomycotina</taxon>
        <taxon>Sordariomycetes</taxon>
        <taxon>Sordariomycetidae</taxon>
        <taxon>Sordariales</taxon>
        <taxon>Lasiosphaeriaceae</taxon>
        <taxon>Lasiosphaeria</taxon>
    </lineage>
</organism>